<dbReference type="InterPro" id="IPR036271">
    <property type="entry name" value="Tet_transcr_reg_TetR-rel_C_sf"/>
</dbReference>
<comment type="caution">
    <text evidence="4">The sequence shown here is derived from an EMBL/GenBank/DDBJ whole genome shotgun (WGS) entry which is preliminary data.</text>
</comment>
<dbReference type="PANTHER" id="PTHR30055">
    <property type="entry name" value="HTH-TYPE TRANSCRIPTIONAL REGULATOR RUTR"/>
    <property type="match status" value="1"/>
</dbReference>
<proteinExistence type="predicted"/>
<evidence type="ECO:0000313" key="4">
    <source>
        <dbReference type="EMBL" id="MCO5957213.1"/>
    </source>
</evidence>
<evidence type="ECO:0000313" key="5">
    <source>
        <dbReference type="Proteomes" id="UP001155380"/>
    </source>
</evidence>
<dbReference type="Pfam" id="PF00440">
    <property type="entry name" value="TetR_N"/>
    <property type="match status" value="1"/>
</dbReference>
<dbReference type="RefSeq" id="WP_250915544.1">
    <property type="nucleotide sequence ID" value="NZ_JAMXLX010000002.1"/>
</dbReference>
<keyword evidence="1 2" id="KW-0238">DNA-binding</keyword>
<dbReference type="PANTHER" id="PTHR30055:SF146">
    <property type="entry name" value="HTH-TYPE TRANSCRIPTIONAL DUAL REGULATOR CECR"/>
    <property type="match status" value="1"/>
</dbReference>
<name>A0AAJ1BY65_9HYPH</name>
<dbReference type="SUPFAM" id="SSF48498">
    <property type="entry name" value="Tetracyclin repressor-like, C-terminal domain"/>
    <property type="match status" value="1"/>
</dbReference>
<feature type="domain" description="HTH tetR-type" evidence="3">
    <location>
        <begin position="18"/>
        <end position="78"/>
    </location>
</feature>
<dbReference type="InterPro" id="IPR039536">
    <property type="entry name" value="TetR_C_Proteobacteria"/>
</dbReference>
<protein>
    <submittedName>
        <fullName evidence="4">TetR/AcrR family transcriptional regulator</fullName>
    </submittedName>
</protein>
<sequence>MTRDAAPDHVDRTTSRGLARRNLIVTTATDLFLEQGYDAVTVDEIIRVVGGSKTNLYKHFGGKEGLFSEVVEQLCHDFLQPLSLLEVSSLRPADGLRVLGSTLLKMLMADRHVAFQRLMLAVSGRFPDLTGVWFESGPAQSRKAFANFIASKQSTGEMREADPHMLAIQYHDMIVTNPLYLALMGRKPSPAEIERSIESAVATFLLGQLPRAN</sequence>
<dbReference type="PROSITE" id="PS50977">
    <property type="entry name" value="HTH_TETR_2"/>
    <property type="match status" value="1"/>
</dbReference>
<dbReference type="SUPFAM" id="SSF46689">
    <property type="entry name" value="Homeodomain-like"/>
    <property type="match status" value="1"/>
</dbReference>
<dbReference type="Pfam" id="PF14246">
    <property type="entry name" value="TetR_C_7"/>
    <property type="match status" value="1"/>
</dbReference>
<accession>A0AAJ1BY65</accession>
<evidence type="ECO:0000259" key="3">
    <source>
        <dbReference type="PROSITE" id="PS50977"/>
    </source>
</evidence>
<dbReference type="AlphaFoldDB" id="A0AAJ1BY65"/>
<dbReference type="Gene3D" id="1.10.357.10">
    <property type="entry name" value="Tetracycline Repressor, domain 2"/>
    <property type="match status" value="1"/>
</dbReference>
<gene>
    <name evidence="4" type="ORF">NBH21_10560</name>
</gene>
<dbReference type="InterPro" id="IPR009057">
    <property type="entry name" value="Homeodomain-like_sf"/>
</dbReference>
<dbReference type="EMBL" id="JAMXLX010000002">
    <property type="protein sequence ID" value="MCO5957213.1"/>
    <property type="molecule type" value="Genomic_DNA"/>
</dbReference>
<organism evidence="4 5">
    <name type="scientific">Ciceribacter sichuanensis</name>
    <dbReference type="NCBI Taxonomy" id="2949647"/>
    <lineage>
        <taxon>Bacteria</taxon>
        <taxon>Pseudomonadati</taxon>
        <taxon>Pseudomonadota</taxon>
        <taxon>Alphaproteobacteria</taxon>
        <taxon>Hyphomicrobiales</taxon>
        <taxon>Rhizobiaceae</taxon>
        <taxon>Ciceribacter</taxon>
    </lineage>
</organism>
<evidence type="ECO:0000256" key="1">
    <source>
        <dbReference type="ARBA" id="ARBA00023125"/>
    </source>
</evidence>
<reference evidence="4" key="1">
    <citation type="submission" date="2022-06" db="EMBL/GenBank/DDBJ databases">
        <authorList>
            <person name="Sun Q."/>
        </authorList>
    </citation>
    <scope>NUCLEOTIDE SEQUENCE</scope>
    <source>
        <strain evidence="4">S101</strain>
    </source>
</reference>
<feature type="DNA-binding region" description="H-T-H motif" evidence="2">
    <location>
        <begin position="41"/>
        <end position="60"/>
    </location>
</feature>
<dbReference type="Gene3D" id="1.10.10.60">
    <property type="entry name" value="Homeodomain-like"/>
    <property type="match status" value="1"/>
</dbReference>
<dbReference type="PRINTS" id="PR00455">
    <property type="entry name" value="HTHTETR"/>
</dbReference>
<dbReference type="InterPro" id="IPR001647">
    <property type="entry name" value="HTH_TetR"/>
</dbReference>
<dbReference type="GO" id="GO:0003700">
    <property type="term" value="F:DNA-binding transcription factor activity"/>
    <property type="evidence" value="ECO:0007669"/>
    <property type="project" value="TreeGrafter"/>
</dbReference>
<dbReference type="Proteomes" id="UP001155380">
    <property type="component" value="Unassembled WGS sequence"/>
</dbReference>
<dbReference type="GO" id="GO:0000976">
    <property type="term" value="F:transcription cis-regulatory region binding"/>
    <property type="evidence" value="ECO:0007669"/>
    <property type="project" value="TreeGrafter"/>
</dbReference>
<evidence type="ECO:0000256" key="2">
    <source>
        <dbReference type="PROSITE-ProRule" id="PRU00335"/>
    </source>
</evidence>
<dbReference type="InterPro" id="IPR050109">
    <property type="entry name" value="HTH-type_TetR-like_transc_reg"/>
</dbReference>